<dbReference type="Pfam" id="PF04205">
    <property type="entry name" value="FMN_bind"/>
    <property type="match status" value="1"/>
</dbReference>
<keyword evidence="3 6" id="KW-0285">Flavoprotein</keyword>
<dbReference type="EMBL" id="JBBNGJ010000001">
    <property type="protein sequence ID" value="MEQ2591805.1"/>
    <property type="molecule type" value="Genomic_DNA"/>
</dbReference>
<keyword evidence="6 7" id="KW-0812">Transmembrane</keyword>
<evidence type="ECO:0000256" key="3">
    <source>
        <dbReference type="ARBA" id="ARBA00022630"/>
    </source>
</evidence>
<keyword evidence="10" id="KW-1185">Reference proteome</keyword>
<comment type="subunit">
    <text evidence="6">The complex is composed of six subunits: RnfA, RnfB, RnfC, RnfD, RnfE and RnfG.</text>
</comment>
<comment type="function">
    <text evidence="6">Part of a membrane-bound complex that couples electron transfer with translocation of ions across the membrane.</text>
</comment>
<keyword evidence="2 6" id="KW-0597">Phosphoprotein</keyword>
<keyword evidence="1 6" id="KW-0813">Transport</keyword>
<comment type="caution">
    <text evidence="9">The sequence shown here is derived from an EMBL/GenBank/DDBJ whole genome shotgun (WGS) entry which is preliminary data.</text>
</comment>
<dbReference type="SMART" id="SM00900">
    <property type="entry name" value="FMN_bind"/>
    <property type="match status" value="1"/>
</dbReference>
<evidence type="ECO:0000256" key="1">
    <source>
        <dbReference type="ARBA" id="ARBA00022448"/>
    </source>
</evidence>
<feature type="transmembrane region" description="Helical" evidence="7">
    <location>
        <begin position="6"/>
        <end position="28"/>
    </location>
</feature>
<dbReference type="PANTHER" id="PTHR36118">
    <property type="entry name" value="ION-TRANSLOCATING OXIDOREDUCTASE COMPLEX SUBUNIT G"/>
    <property type="match status" value="1"/>
</dbReference>
<evidence type="ECO:0000259" key="8">
    <source>
        <dbReference type="SMART" id="SM00900"/>
    </source>
</evidence>
<keyword evidence="5 6" id="KW-0249">Electron transport</keyword>
<evidence type="ECO:0000256" key="6">
    <source>
        <dbReference type="HAMAP-Rule" id="MF_00479"/>
    </source>
</evidence>
<name>A0ABV1I6H2_9FIRM</name>
<proteinExistence type="inferred from homology"/>
<comment type="similarity">
    <text evidence="6">Belongs to the RnfG family.</text>
</comment>
<keyword evidence="6" id="KW-1278">Translocase</keyword>
<sequence>MDTKSIVIATIAIMIITVIAGFALAYVYKITKDPIAVTEQKAKEEAYKAVFDDADSFDSYADFDADAAAKILSDAGYNADIDEIVEAKGSDGSALGYVVTVTSHEAYSGDLQLAMGVRADGTTNGISFLSLSETAGLGMEADTDSFKSQFAGKKVDKFQYTKSGATVDEEIDALSGATITTNAVTNAVNAGLEYVKSINGGAADSSAASNGGDK</sequence>
<reference evidence="9 10" key="1">
    <citation type="submission" date="2024-04" db="EMBL/GenBank/DDBJ databases">
        <title>Human intestinal bacterial collection.</title>
        <authorList>
            <person name="Pauvert C."/>
            <person name="Hitch T.C.A."/>
            <person name="Clavel T."/>
        </authorList>
    </citation>
    <scope>NUCLEOTIDE SEQUENCE [LARGE SCALE GENOMIC DNA]</scope>
    <source>
        <strain evidence="9 10">CLA-AA-H181</strain>
    </source>
</reference>
<dbReference type="NCBIfam" id="TIGR01947">
    <property type="entry name" value="rnfG"/>
    <property type="match status" value="1"/>
</dbReference>
<dbReference type="Proteomes" id="UP001494672">
    <property type="component" value="Unassembled WGS sequence"/>
</dbReference>
<protein>
    <recommendedName>
        <fullName evidence="6">Ion-translocating oxidoreductase complex subunit G</fullName>
        <ecNumber evidence="6">7.-.-.-</ecNumber>
    </recommendedName>
    <alternativeName>
        <fullName evidence="6">Rnf electron transport complex subunit G</fullName>
    </alternativeName>
</protein>
<comment type="subcellular location">
    <subcellularLocation>
        <location evidence="6">Cell membrane</location>
        <topology evidence="6">Single-pass membrane protein</topology>
    </subcellularLocation>
</comment>
<keyword evidence="6 7" id="KW-0472">Membrane</keyword>
<dbReference type="RefSeq" id="WP_308936786.1">
    <property type="nucleotide sequence ID" value="NZ_JAOQJT010000009.1"/>
</dbReference>
<dbReference type="EC" id="7.-.-.-" evidence="6"/>
<keyword evidence="4 6" id="KW-0288">FMN</keyword>
<keyword evidence="6" id="KW-1003">Cell membrane</keyword>
<evidence type="ECO:0000313" key="9">
    <source>
        <dbReference type="EMBL" id="MEQ2591805.1"/>
    </source>
</evidence>
<evidence type="ECO:0000256" key="5">
    <source>
        <dbReference type="ARBA" id="ARBA00022982"/>
    </source>
</evidence>
<dbReference type="PIRSF" id="PIRSF006091">
    <property type="entry name" value="E_trnsport_RnfG"/>
    <property type="match status" value="1"/>
</dbReference>
<evidence type="ECO:0000313" key="10">
    <source>
        <dbReference type="Proteomes" id="UP001494672"/>
    </source>
</evidence>
<feature type="domain" description="FMN-binding" evidence="8">
    <location>
        <begin position="106"/>
        <end position="195"/>
    </location>
</feature>
<dbReference type="InterPro" id="IPR010209">
    <property type="entry name" value="Ion_transpt_RnfG/RsxG"/>
</dbReference>
<evidence type="ECO:0000256" key="4">
    <source>
        <dbReference type="ARBA" id="ARBA00022643"/>
    </source>
</evidence>
<evidence type="ECO:0000256" key="7">
    <source>
        <dbReference type="SAM" id="Phobius"/>
    </source>
</evidence>
<comment type="cofactor">
    <cofactor evidence="6">
        <name>FMN</name>
        <dbReference type="ChEBI" id="CHEBI:58210"/>
    </cofactor>
</comment>
<feature type="modified residue" description="FMN phosphoryl threonine" evidence="6">
    <location>
        <position position="178"/>
    </location>
</feature>
<dbReference type="HAMAP" id="MF_00479">
    <property type="entry name" value="RsxG_RnfG"/>
    <property type="match status" value="1"/>
</dbReference>
<dbReference type="InterPro" id="IPR007329">
    <property type="entry name" value="FMN-bd"/>
</dbReference>
<organism evidence="9 10">
    <name type="scientific">Coprococcus aceti</name>
    <dbReference type="NCBI Taxonomy" id="2981786"/>
    <lineage>
        <taxon>Bacteria</taxon>
        <taxon>Bacillati</taxon>
        <taxon>Bacillota</taxon>
        <taxon>Clostridia</taxon>
        <taxon>Lachnospirales</taxon>
        <taxon>Lachnospiraceae</taxon>
        <taxon>Coprococcus</taxon>
    </lineage>
</organism>
<accession>A0ABV1I6H2</accession>
<evidence type="ECO:0000256" key="2">
    <source>
        <dbReference type="ARBA" id="ARBA00022553"/>
    </source>
</evidence>
<dbReference type="PANTHER" id="PTHR36118:SF1">
    <property type="entry name" value="ION-TRANSLOCATING OXIDOREDUCTASE COMPLEX SUBUNIT G"/>
    <property type="match status" value="1"/>
</dbReference>
<keyword evidence="6 7" id="KW-1133">Transmembrane helix</keyword>
<gene>
    <name evidence="6" type="primary">rnfG</name>
    <name evidence="9" type="ORF">AAAU18_02610</name>
</gene>